<dbReference type="InterPro" id="IPR000415">
    <property type="entry name" value="Nitroreductase-like"/>
</dbReference>
<organism evidence="5 6">
    <name type="scientific">Candidatus Acidianus copahuensis</name>
    <dbReference type="NCBI Taxonomy" id="1160895"/>
    <lineage>
        <taxon>Archaea</taxon>
        <taxon>Thermoproteota</taxon>
        <taxon>Thermoprotei</taxon>
        <taxon>Sulfolobales</taxon>
        <taxon>Sulfolobaceae</taxon>
        <taxon>Acidianus</taxon>
    </lineage>
</organism>
<dbReference type="OrthoDB" id="287850at2157"/>
<name>A0A031LV41_9CREN</name>
<dbReference type="InterPro" id="IPR050627">
    <property type="entry name" value="Nitroreductase/BluB"/>
</dbReference>
<keyword evidence="1" id="KW-0285">Flavoprotein</keyword>
<protein>
    <submittedName>
        <fullName evidence="5">Cob(II)yrinic acid a,c-diamide reductase</fullName>
    </submittedName>
</protein>
<evidence type="ECO:0000313" key="5">
    <source>
        <dbReference type="EMBL" id="EZQ11369.1"/>
    </source>
</evidence>
<dbReference type="Pfam" id="PF00881">
    <property type="entry name" value="Nitroreductase"/>
    <property type="match status" value="1"/>
</dbReference>
<evidence type="ECO:0000256" key="3">
    <source>
        <dbReference type="ARBA" id="ARBA00023002"/>
    </source>
</evidence>
<keyword evidence="2" id="KW-0288">FMN</keyword>
<dbReference type="RefSeq" id="WP_048098613.1">
    <property type="nucleotide sequence ID" value="NZ_JFZT01000015.1"/>
</dbReference>
<dbReference type="STRING" id="1160895.CM19_01390"/>
<comment type="caution">
    <text evidence="5">The sequence shown here is derived from an EMBL/GenBank/DDBJ whole genome shotgun (WGS) entry which is preliminary data.</text>
</comment>
<dbReference type="CDD" id="cd02145">
    <property type="entry name" value="BluB"/>
    <property type="match status" value="1"/>
</dbReference>
<dbReference type="NCBIfam" id="TIGR02476">
    <property type="entry name" value="BluB"/>
    <property type="match status" value="1"/>
</dbReference>
<dbReference type="EMBL" id="JFZT01000015">
    <property type="protein sequence ID" value="EZQ11369.1"/>
    <property type="molecule type" value="Genomic_DNA"/>
</dbReference>
<dbReference type="InterPro" id="IPR012825">
    <property type="entry name" value="BluB"/>
</dbReference>
<reference evidence="5 6" key="1">
    <citation type="submission" date="2014-03" db="EMBL/GenBank/DDBJ databases">
        <title>Draft genome sequence of the novel thermoacidophilic archaea Acidianus copahuensis ALE1 strain, isolated from Copahue volcanic area in Neuquen Argentina.</title>
        <authorList>
            <person name="Urbieta M.S."/>
            <person name="Rascovan N."/>
            <person name="Castro C."/>
            <person name="Revale S."/>
            <person name="Giaveno M.A."/>
            <person name="Vazquez M.P."/>
            <person name="Donati E.R."/>
        </authorList>
    </citation>
    <scope>NUCLEOTIDE SEQUENCE [LARGE SCALE GENOMIC DNA]</scope>
    <source>
        <strain evidence="5 6">ALE1</strain>
    </source>
</reference>
<keyword evidence="6" id="KW-1185">Reference proteome</keyword>
<evidence type="ECO:0000256" key="2">
    <source>
        <dbReference type="ARBA" id="ARBA00022643"/>
    </source>
</evidence>
<dbReference type="Proteomes" id="UP000024332">
    <property type="component" value="Unassembled WGS sequence"/>
</dbReference>
<feature type="domain" description="Nitroreductase" evidence="4">
    <location>
        <begin position="7"/>
        <end position="174"/>
    </location>
</feature>
<evidence type="ECO:0000256" key="1">
    <source>
        <dbReference type="ARBA" id="ARBA00022630"/>
    </source>
</evidence>
<dbReference type="Gene3D" id="3.40.109.10">
    <property type="entry name" value="NADH Oxidase"/>
    <property type="match status" value="1"/>
</dbReference>
<dbReference type="PANTHER" id="PTHR23026">
    <property type="entry name" value="NADPH NITROREDUCTASE"/>
    <property type="match status" value="1"/>
</dbReference>
<dbReference type="GO" id="GO:0016491">
    <property type="term" value="F:oxidoreductase activity"/>
    <property type="evidence" value="ECO:0007669"/>
    <property type="project" value="UniProtKB-KW"/>
</dbReference>
<sequence>MDVYEAIKKRRDIRSSFKKEPIPDEVLSKILLAAHLAPSVGYSQPWNFILIYSEDTRRRILEEVMRQREVFKNKLEGERKELFSNIKIEGILDTPLNIAITCDPSRFGPNVLGRHTMPETCEFSTVLGIENMWLAARSEGIGIGWVSFMDKETIKRILGIPENVKLIAYLCIGYVTSFPEKPELEEKGWGNRLRLSDLVYVDKWGEGVKEDLRKSLDNVKI</sequence>
<gene>
    <name evidence="5" type="ORF">CM19_01390</name>
</gene>
<accession>A0A031LV41</accession>
<dbReference type="PANTHER" id="PTHR23026:SF90">
    <property type="entry name" value="IODOTYROSINE DEIODINASE 1"/>
    <property type="match status" value="1"/>
</dbReference>
<dbReference type="SUPFAM" id="SSF55469">
    <property type="entry name" value="FMN-dependent nitroreductase-like"/>
    <property type="match status" value="1"/>
</dbReference>
<evidence type="ECO:0000259" key="4">
    <source>
        <dbReference type="Pfam" id="PF00881"/>
    </source>
</evidence>
<evidence type="ECO:0000313" key="6">
    <source>
        <dbReference type="Proteomes" id="UP000024332"/>
    </source>
</evidence>
<keyword evidence="3" id="KW-0560">Oxidoreductase</keyword>
<dbReference type="AlphaFoldDB" id="A0A031LV41"/>
<proteinExistence type="predicted"/>
<dbReference type="InterPro" id="IPR029479">
    <property type="entry name" value="Nitroreductase"/>
</dbReference>